<dbReference type="Gene3D" id="3.40.50.410">
    <property type="entry name" value="von Willebrand factor, type A domain"/>
    <property type="match status" value="1"/>
</dbReference>
<feature type="non-terminal residue" evidence="12">
    <location>
        <position position="1071"/>
    </location>
</feature>
<dbReference type="Proteomes" id="UP001159428">
    <property type="component" value="Unassembled WGS sequence"/>
</dbReference>
<sequence length="1071" mass="122141">EPEDEHGGIDASTQQLQREKTEKDLDDALRKGDFDAINQTLTPKTLARCKTNSLLKSLQVNKALKDLVHGANPEKDDIEQLEKSIGEFAAALIDPLKADDDTRNTFQSCFDDVVDKAIDTKQKKFIFHPVVYNLLNSRWYRSFFHVRKESWRTPKRWGYFFLNLWTVFDIFFFPFLFAIFFVVHLVKRALRRKRETKICFVLTLGKDTSEEEFNLVKGTINYIVREYGCHSAKYCVVLHEDHKIIGNINFKERYTTEAALRAKIDQLQRPNSASSLVEDLVATQSVFMDQTLGKEAKKVVVLFLNYSLHKVMADTERPPPLVEEIQGMQVNIFPVGIGENAKLSELNKMASKGSTARHFGEYESPERLGTAVIQGNLGRFKKYKDYFTTPYFIFFRDTLSYLTLLGLHFAICLFPSSVAFSRLEWAILVFFLGRVVMEVDQFISVKEAGMKAQKLWRRNRDGSSYQVRSHEGHQETNEAEEDNILRKKLSNYFSDRWNVLDFIILVFYLITFILRIITLRNSTDVSDNRLLAVSEYFYGFIAMFLTLRAFGQVIEGVRGVGAIQIALFFVIWDVMAIFWQFLAIILAFSLAMTKIYVAEKASTLGKDSAEDLACSDSGLICWWNIATHLCWSLLGLADLDRLNSVDNPSVSLVRVLYSFFLILAVVLLVNMMIALLSNTYQQVQDNSLQEWSFKRAITVRTYSTYHPIPVPFNLLSVPLIILWNLCWRDTPASLKGGRRVALNKVVKKLERMYFEKYGYEFPLTEGKKIDHLVQENEGGRKLANQIVRQVFRPRGNKEEKLASGHRAWYDSPGIAVDGCLLTYVGPNFCNICKSGNRKNIHSAKFKSPFTPETPRFEVLIQETGERRIAALGAVHESYDCHKMPGWDSGTVGYHVDDGKIFETGFHELGREVEGAMAYRGDLIACEVDFSGVLEGKVSVLFSLNGREVVRSSVEYTEGNKLFPFVSLGSEGITVLTKVCSKEGGGSGERGGGGGSREGEGEGNGLEIESINDQFSRVTNEDLQKEIGDLRRDFQDQLDKQRRMLMSEMRDLVLRLKEVKDKEEKEEDTKRL</sequence>
<feature type="transmembrane region" description="Helical" evidence="10">
    <location>
        <begin position="399"/>
        <end position="419"/>
    </location>
</feature>
<comment type="subcellular location">
    <subcellularLocation>
        <location evidence="1">Membrane</location>
        <topology evidence="1">Multi-pass membrane protein</topology>
    </subcellularLocation>
</comment>
<proteinExistence type="predicted"/>
<dbReference type="InterPro" id="IPR036465">
    <property type="entry name" value="vWFA_dom_sf"/>
</dbReference>
<dbReference type="Pfam" id="PF00622">
    <property type="entry name" value="SPRY"/>
    <property type="match status" value="1"/>
</dbReference>
<gene>
    <name evidence="12" type="ORF">PMEA_00034282</name>
</gene>
<dbReference type="PRINTS" id="PR01097">
    <property type="entry name" value="TRNSRECEPTRP"/>
</dbReference>
<feature type="transmembrane region" description="Helical" evidence="10">
    <location>
        <begin position="655"/>
        <end position="676"/>
    </location>
</feature>
<evidence type="ECO:0000256" key="5">
    <source>
        <dbReference type="ARBA" id="ARBA00023065"/>
    </source>
</evidence>
<dbReference type="PANTHER" id="PTHR10117:SF54">
    <property type="entry name" value="TRANSIENT RECEPTOR POTENTIAL-GAMMA PROTEIN"/>
    <property type="match status" value="1"/>
</dbReference>
<dbReference type="SUPFAM" id="SSF53300">
    <property type="entry name" value="vWA-like"/>
    <property type="match status" value="1"/>
</dbReference>
<dbReference type="GO" id="GO:0051480">
    <property type="term" value="P:regulation of cytosolic calcium ion concentration"/>
    <property type="evidence" value="ECO:0007669"/>
    <property type="project" value="TreeGrafter"/>
</dbReference>
<evidence type="ECO:0000259" key="11">
    <source>
        <dbReference type="PROSITE" id="PS50234"/>
    </source>
</evidence>
<dbReference type="Pfam" id="PF00092">
    <property type="entry name" value="VWA"/>
    <property type="match status" value="1"/>
</dbReference>
<keyword evidence="4 10" id="KW-1133">Transmembrane helix</keyword>
<dbReference type="Gene3D" id="2.60.120.920">
    <property type="match status" value="1"/>
</dbReference>
<evidence type="ECO:0000313" key="12">
    <source>
        <dbReference type="EMBL" id="CAH3162452.1"/>
    </source>
</evidence>
<evidence type="ECO:0000256" key="2">
    <source>
        <dbReference type="ARBA" id="ARBA00022448"/>
    </source>
</evidence>
<feature type="region of interest" description="Disordered" evidence="9">
    <location>
        <begin position="1"/>
        <end position="24"/>
    </location>
</feature>
<keyword evidence="6 10" id="KW-0472">Membrane</keyword>
<feature type="coiled-coil region" evidence="8">
    <location>
        <begin position="1019"/>
        <end position="1068"/>
    </location>
</feature>
<keyword evidence="2" id="KW-0813">Transport</keyword>
<dbReference type="GO" id="GO:0015279">
    <property type="term" value="F:store-operated calcium channel activity"/>
    <property type="evidence" value="ECO:0007669"/>
    <property type="project" value="TreeGrafter"/>
</dbReference>
<dbReference type="GO" id="GO:0005886">
    <property type="term" value="C:plasma membrane"/>
    <property type="evidence" value="ECO:0007669"/>
    <property type="project" value="TreeGrafter"/>
</dbReference>
<dbReference type="EMBL" id="CALNXJ010000085">
    <property type="protein sequence ID" value="CAH3162452.1"/>
    <property type="molecule type" value="Genomic_DNA"/>
</dbReference>
<protein>
    <recommendedName>
        <fullName evidence="11">VWFA domain-containing protein</fullName>
    </recommendedName>
</protein>
<evidence type="ECO:0000313" key="13">
    <source>
        <dbReference type="Proteomes" id="UP001159428"/>
    </source>
</evidence>
<evidence type="ECO:0000256" key="1">
    <source>
        <dbReference type="ARBA" id="ARBA00004141"/>
    </source>
</evidence>
<name>A0AAU9XZF6_9CNID</name>
<comment type="caution">
    <text evidence="12">The sequence shown here is derived from an EMBL/GenBank/DDBJ whole genome shotgun (WGS) entry which is preliminary data.</text>
</comment>
<dbReference type="GO" id="GO:0070679">
    <property type="term" value="F:inositol 1,4,5 trisphosphate binding"/>
    <property type="evidence" value="ECO:0007669"/>
    <property type="project" value="TreeGrafter"/>
</dbReference>
<evidence type="ECO:0000256" key="7">
    <source>
        <dbReference type="ARBA" id="ARBA00023303"/>
    </source>
</evidence>
<organism evidence="12 13">
    <name type="scientific">Pocillopora meandrina</name>
    <dbReference type="NCBI Taxonomy" id="46732"/>
    <lineage>
        <taxon>Eukaryota</taxon>
        <taxon>Metazoa</taxon>
        <taxon>Cnidaria</taxon>
        <taxon>Anthozoa</taxon>
        <taxon>Hexacorallia</taxon>
        <taxon>Scleractinia</taxon>
        <taxon>Astrocoeniina</taxon>
        <taxon>Pocilloporidae</taxon>
        <taxon>Pocillopora</taxon>
    </lineage>
</organism>
<feature type="transmembrane region" description="Helical" evidence="10">
    <location>
        <begin position="566"/>
        <end position="597"/>
    </location>
</feature>
<keyword evidence="13" id="KW-1185">Reference proteome</keyword>
<dbReference type="AlphaFoldDB" id="A0AAU9XZF6"/>
<dbReference type="InterPro" id="IPR027359">
    <property type="entry name" value="Volt_channel_dom_sf"/>
</dbReference>
<keyword evidence="5" id="KW-0406">Ion transport</keyword>
<evidence type="ECO:0000256" key="3">
    <source>
        <dbReference type="ARBA" id="ARBA00022692"/>
    </source>
</evidence>
<evidence type="ECO:0000256" key="9">
    <source>
        <dbReference type="SAM" id="MobiDB-lite"/>
    </source>
</evidence>
<dbReference type="InterPro" id="IPR043136">
    <property type="entry name" value="B30.2/SPRY_sf"/>
</dbReference>
<evidence type="ECO:0000256" key="6">
    <source>
        <dbReference type="ARBA" id="ARBA00023136"/>
    </source>
</evidence>
<feature type="transmembrane region" description="Helical" evidence="10">
    <location>
        <begin position="497"/>
        <end position="517"/>
    </location>
</feature>
<dbReference type="InterPro" id="IPR005821">
    <property type="entry name" value="Ion_trans_dom"/>
</dbReference>
<feature type="region of interest" description="Disordered" evidence="9">
    <location>
        <begin position="980"/>
        <end position="1004"/>
    </location>
</feature>
<dbReference type="PROSITE" id="PS50234">
    <property type="entry name" value="VWFA"/>
    <property type="match status" value="1"/>
</dbReference>
<keyword evidence="3 10" id="KW-0812">Transmembrane</keyword>
<accession>A0AAU9XZF6</accession>
<dbReference type="InterPro" id="IPR002035">
    <property type="entry name" value="VWF_A"/>
</dbReference>
<keyword evidence="7" id="KW-0407">Ion channel</keyword>
<dbReference type="InterPro" id="IPR013320">
    <property type="entry name" value="ConA-like_dom_sf"/>
</dbReference>
<keyword evidence="8" id="KW-0175">Coiled coil</keyword>
<feature type="transmembrane region" description="Helical" evidence="10">
    <location>
        <begin position="157"/>
        <end position="186"/>
    </location>
</feature>
<dbReference type="PANTHER" id="PTHR10117">
    <property type="entry name" value="TRANSIENT RECEPTOR POTENTIAL CHANNEL"/>
    <property type="match status" value="1"/>
</dbReference>
<dbReference type="SUPFAM" id="SSF49899">
    <property type="entry name" value="Concanavalin A-like lectins/glucanases"/>
    <property type="match status" value="1"/>
</dbReference>
<dbReference type="InterPro" id="IPR002153">
    <property type="entry name" value="TRPC_channel"/>
</dbReference>
<evidence type="ECO:0000256" key="4">
    <source>
        <dbReference type="ARBA" id="ARBA00022989"/>
    </source>
</evidence>
<dbReference type="GO" id="GO:0034703">
    <property type="term" value="C:cation channel complex"/>
    <property type="evidence" value="ECO:0007669"/>
    <property type="project" value="TreeGrafter"/>
</dbReference>
<dbReference type="Pfam" id="PF00520">
    <property type="entry name" value="Ion_trans"/>
    <property type="match status" value="1"/>
</dbReference>
<evidence type="ECO:0000256" key="10">
    <source>
        <dbReference type="SAM" id="Phobius"/>
    </source>
</evidence>
<evidence type="ECO:0000256" key="8">
    <source>
        <dbReference type="SAM" id="Coils"/>
    </source>
</evidence>
<feature type="compositionally biased region" description="Gly residues" evidence="9">
    <location>
        <begin position="982"/>
        <end position="995"/>
    </location>
</feature>
<dbReference type="Gene3D" id="1.20.120.350">
    <property type="entry name" value="Voltage-gated potassium channels. Chain C"/>
    <property type="match status" value="1"/>
</dbReference>
<dbReference type="InterPro" id="IPR003877">
    <property type="entry name" value="SPRY_dom"/>
</dbReference>
<reference evidence="12 13" key="1">
    <citation type="submission" date="2022-05" db="EMBL/GenBank/DDBJ databases">
        <authorList>
            <consortium name="Genoscope - CEA"/>
            <person name="William W."/>
        </authorList>
    </citation>
    <scope>NUCLEOTIDE SEQUENCE [LARGE SCALE GENOMIC DNA]</scope>
</reference>
<feature type="transmembrane region" description="Helical" evidence="10">
    <location>
        <begin position="537"/>
        <end position="554"/>
    </location>
</feature>
<feature type="non-terminal residue" evidence="12">
    <location>
        <position position="1"/>
    </location>
</feature>
<feature type="domain" description="VWFA" evidence="11">
    <location>
        <begin position="197"/>
        <end position="377"/>
    </location>
</feature>